<proteinExistence type="predicted"/>
<name>A0ABP3E060_9ACTN</name>
<protein>
    <submittedName>
        <fullName evidence="1">Uncharacterized protein</fullName>
    </submittedName>
</protein>
<evidence type="ECO:0000313" key="1">
    <source>
        <dbReference type="EMBL" id="GAA0245337.1"/>
    </source>
</evidence>
<sequence>MTSYPAVRIRAGASQPPRRPDGEFFRFELIDGGGRWRVYADDRTDLVADLIPGYDTLPDDAARRVARTGALLGAQILAQARLITDLGTDDCTEEQKALLLGTRDTPPVLDEEWTAPVPLVLISGLYEPYTALPRPDGDIIWLDSDTEDSYLRALRVTGMVVLAERS</sequence>
<organism evidence="1 2">
    <name type="scientific">Cryptosporangium japonicum</name>
    <dbReference type="NCBI Taxonomy" id="80872"/>
    <lineage>
        <taxon>Bacteria</taxon>
        <taxon>Bacillati</taxon>
        <taxon>Actinomycetota</taxon>
        <taxon>Actinomycetes</taxon>
        <taxon>Cryptosporangiales</taxon>
        <taxon>Cryptosporangiaceae</taxon>
        <taxon>Cryptosporangium</taxon>
    </lineage>
</organism>
<keyword evidence="2" id="KW-1185">Reference proteome</keyword>
<accession>A0ABP3E060</accession>
<dbReference type="Proteomes" id="UP001500967">
    <property type="component" value="Unassembled WGS sequence"/>
</dbReference>
<reference evidence="2" key="1">
    <citation type="journal article" date="2019" name="Int. J. Syst. Evol. Microbiol.">
        <title>The Global Catalogue of Microorganisms (GCM) 10K type strain sequencing project: providing services to taxonomists for standard genome sequencing and annotation.</title>
        <authorList>
            <consortium name="The Broad Institute Genomics Platform"/>
            <consortium name="The Broad Institute Genome Sequencing Center for Infectious Disease"/>
            <person name="Wu L."/>
            <person name="Ma J."/>
        </authorList>
    </citation>
    <scope>NUCLEOTIDE SEQUENCE [LARGE SCALE GENOMIC DNA]</scope>
    <source>
        <strain evidence="2">JCM 10425</strain>
    </source>
</reference>
<evidence type="ECO:0000313" key="2">
    <source>
        <dbReference type="Proteomes" id="UP001500967"/>
    </source>
</evidence>
<gene>
    <name evidence="1" type="ORF">GCM10009539_33410</name>
</gene>
<dbReference type="EMBL" id="BAAAGX010000013">
    <property type="protein sequence ID" value="GAA0245337.1"/>
    <property type="molecule type" value="Genomic_DNA"/>
</dbReference>
<comment type="caution">
    <text evidence="1">The sequence shown here is derived from an EMBL/GenBank/DDBJ whole genome shotgun (WGS) entry which is preliminary data.</text>
</comment>
<dbReference type="RefSeq" id="WP_344649758.1">
    <property type="nucleotide sequence ID" value="NZ_BAAAGX010000013.1"/>
</dbReference>